<dbReference type="InterPro" id="IPR011004">
    <property type="entry name" value="Trimer_LpxA-like_sf"/>
</dbReference>
<protein>
    <submittedName>
        <fullName evidence="5">Acyltransferase</fullName>
    </submittedName>
</protein>
<evidence type="ECO:0000313" key="8">
    <source>
        <dbReference type="Proteomes" id="UP000325055"/>
    </source>
</evidence>
<evidence type="ECO:0000313" key="6">
    <source>
        <dbReference type="EMBL" id="KAA5413689.1"/>
    </source>
</evidence>
<keyword evidence="2" id="KW-0677">Repeat</keyword>
<keyword evidence="1 5" id="KW-0808">Transferase</keyword>
<evidence type="ECO:0000313" key="5">
    <source>
        <dbReference type="EMBL" id="KAA5411321.1"/>
    </source>
</evidence>
<sequence length="226" mass="25630">MNLIYKLVKSNSFLFKMVYYLRLLAFPLFIRLTWRINNTIENNALYSSIDKDIRGCNNYIKIGIKSRIYGLKIYVRGKNNKVIIGNNCVIGKKCSFWIEGDNNTIIVGDSCTFTHTVHLCAQEYGSSINLGEDCMLSNNIIIRTSDSHPIFNSDRERINEAKTVWIAKHVWIAPQTTVMKGVTIGEGAILASNSVITKDVPKNCLAAGIPAKVVKENIYWSRERLF</sequence>
<comment type="caution">
    <text evidence="5">The sequence shown here is derived from an EMBL/GenBank/DDBJ whole genome shotgun (WGS) entry which is preliminary data.</text>
</comment>
<proteinExistence type="predicted"/>
<accession>A0A3D6B267</accession>
<evidence type="ECO:0000256" key="3">
    <source>
        <dbReference type="ARBA" id="ARBA00023315"/>
    </source>
</evidence>
<dbReference type="PROSITE" id="PS00101">
    <property type="entry name" value="HEXAPEP_TRANSFERASES"/>
    <property type="match status" value="1"/>
</dbReference>
<dbReference type="GeneID" id="66310277"/>
<dbReference type="AlphaFoldDB" id="A0A3D6B267"/>
<dbReference type="GO" id="GO:0016746">
    <property type="term" value="F:acyltransferase activity"/>
    <property type="evidence" value="ECO:0007669"/>
    <property type="project" value="UniProtKB-KW"/>
</dbReference>
<dbReference type="Proteomes" id="UP000325055">
    <property type="component" value="Unassembled WGS sequence"/>
</dbReference>
<organism evidence="5 8">
    <name type="scientific">Bacteroides cellulosilyticus</name>
    <dbReference type="NCBI Taxonomy" id="246787"/>
    <lineage>
        <taxon>Bacteria</taxon>
        <taxon>Pseudomonadati</taxon>
        <taxon>Bacteroidota</taxon>
        <taxon>Bacteroidia</taxon>
        <taxon>Bacteroidales</taxon>
        <taxon>Bacteroidaceae</taxon>
        <taxon>Bacteroides</taxon>
    </lineage>
</organism>
<dbReference type="SUPFAM" id="SSF51161">
    <property type="entry name" value="Trimeric LpxA-like enzymes"/>
    <property type="match status" value="1"/>
</dbReference>
<reference evidence="8 9" key="1">
    <citation type="journal article" date="2019" name="Nat. Med.">
        <title>A library of human gut bacterial isolates paired with longitudinal multiomics data enables mechanistic microbiome research.</title>
        <authorList>
            <person name="Poyet M."/>
            <person name="Groussin M."/>
            <person name="Gibbons S.M."/>
            <person name="Avila-Pacheco J."/>
            <person name="Jiang X."/>
            <person name="Kearney S.M."/>
            <person name="Perrotta A.R."/>
            <person name="Berdy B."/>
            <person name="Zhao S."/>
            <person name="Lieberman T.D."/>
            <person name="Swanson P.K."/>
            <person name="Smith M."/>
            <person name="Roesemann S."/>
            <person name="Alexander J.E."/>
            <person name="Rich S.A."/>
            <person name="Livny J."/>
            <person name="Vlamakis H."/>
            <person name="Clish C."/>
            <person name="Bullock K."/>
            <person name="Deik A."/>
            <person name="Scott J."/>
            <person name="Pierce K.A."/>
            <person name="Xavier R.J."/>
            <person name="Alm E.J."/>
        </authorList>
    </citation>
    <scope>NUCLEOTIDE SEQUENCE [LARGE SCALE GENOMIC DNA]</scope>
    <source>
        <strain evidence="6 9">BIOML-A6</strain>
        <strain evidence="5 8">BIOML-A7</strain>
    </source>
</reference>
<keyword evidence="3 5" id="KW-0012">Acyltransferase</keyword>
<evidence type="ECO:0000256" key="2">
    <source>
        <dbReference type="ARBA" id="ARBA00022737"/>
    </source>
</evidence>
<evidence type="ECO:0000313" key="7">
    <source>
        <dbReference type="EMBL" id="MDE8697569.1"/>
    </source>
</evidence>
<dbReference type="InterPro" id="IPR051159">
    <property type="entry name" value="Hexapeptide_acetyltransf"/>
</dbReference>
<dbReference type="EMBL" id="JARFID010000061">
    <property type="protein sequence ID" value="MDE8697569.1"/>
    <property type="molecule type" value="Genomic_DNA"/>
</dbReference>
<dbReference type="Pfam" id="PF14602">
    <property type="entry name" value="Hexapep_2"/>
    <property type="match status" value="1"/>
</dbReference>
<dbReference type="Gene3D" id="2.160.10.10">
    <property type="entry name" value="Hexapeptide repeat proteins"/>
    <property type="match status" value="1"/>
</dbReference>
<reference evidence="7" key="2">
    <citation type="submission" date="2023-03" db="EMBL/GenBank/DDBJ databases">
        <title>DFI Biobank Strains.</title>
        <authorList>
            <person name="Mostad J."/>
            <person name="Paddock L."/>
            <person name="Medina S."/>
            <person name="Waligurski E."/>
            <person name="Barat B."/>
            <person name="Smith R."/>
            <person name="Burgo V."/>
            <person name="Metcalfe C."/>
            <person name="Woodson C."/>
            <person name="Sundararajan A."/>
            <person name="Ramaswamy R."/>
            <person name="Lin H."/>
            <person name="Pamer E.G."/>
        </authorList>
    </citation>
    <scope>NUCLEOTIDE SEQUENCE</scope>
    <source>
        <strain evidence="7">DFI.9.5</strain>
    </source>
</reference>
<evidence type="ECO:0000313" key="9">
    <source>
        <dbReference type="Proteomes" id="UP000448877"/>
    </source>
</evidence>
<evidence type="ECO:0000256" key="4">
    <source>
        <dbReference type="SAM" id="Phobius"/>
    </source>
</evidence>
<dbReference type="PANTHER" id="PTHR23416">
    <property type="entry name" value="SIALIC ACID SYNTHASE-RELATED"/>
    <property type="match status" value="1"/>
</dbReference>
<dbReference type="EMBL" id="VVYV01000048">
    <property type="protein sequence ID" value="KAA5413689.1"/>
    <property type="molecule type" value="Genomic_DNA"/>
</dbReference>
<keyword evidence="4" id="KW-0812">Transmembrane</keyword>
<dbReference type="Proteomes" id="UP000448877">
    <property type="component" value="Unassembled WGS sequence"/>
</dbReference>
<gene>
    <name evidence="6" type="ORF">F2Y81_22160</name>
    <name evidence="5" type="ORF">F2Y86_00955</name>
    <name evidence="7" type="ORF">PZH42_26070</name>
</gene>
<dbReference type="RefSeq" id="WP_007212375.1">
    <property type="nucleotide sequence ID" value="NZ_CP072251.1"/>
</dbReference>
<evidence type="ECO:0000256" key="1">
    <source>
        <dbReference type="ARBA" id="ARBA00022679"/>
    </source>
</evidence>
<dbReference type="PANTHER" id="PTHR23416:SF78">
    <property type="entry name" value="LIPOPOLYSACCHARIDE BIOSYNTHESIS O-ACETYL TRANSFERASE WBBJ-RELATED"/>
    <property type="match status" value="1"/>
</dbReference>
<dbReference type="Proteomes" id="UP001221924">
    <property type="component" value="Unassembled WGS sequence"/>
</dbReference>
<feature type="transmembrane region" description="Helical" evidence="4">
    <location>
        <begin position="12"/>
        <end position="34"/>
    </location>
</feature>
<dbReference type="InterPro" id="IPR018357">
    <property type="entry name" value="Hexapep_transf_CS"/>
</dbReference>
<dbReference type="CDD" id="cd04647">
    <property type="entry name" value="LbH_MAT_like"/>
    <property type="match status" value="1"/>
</dbReference>
<dbReference type="InterPro" id="IPR001451">
    <property type="entry name" value="Hexapep"/>
</dbReference>
<keyword evidence="4" id="KW-0472">Membrane</keyword>
<keyword evidence="4" id="KW-1133">Transmembrane helix</keyword>
<name>A0A3D6B267_9BACE</name>
<dbReference type="EMBL" id="VVYW01000001">
    <property type="protein sequence ID" value="KAA5411321.1"/>
    <property type="molecule type" value="Genomic_DNA"/>
</dbReference>
<dbReference type="Pfam" id="PF00132">
    <property type="entry name" value="Hexapep"/>
    <property type="match status" value="1"/>
</dbReference>